<comment type="caution">
    <text evidence="5">The sequence shown here is derived from an EMBL/GenBank/DDBJ whole genome shotgun (WGS) entry which is preliminary data.</text>
</comment>
<dbReference type="EC" id="3.1.21.-" evidence="5"/>
<comment type="similarity">
    <text evidence="1">Belongs to the type-I restriction system S methylase family.</text>
</comment>
<dbReference type="SUPFAM" id="SSF116734">
    <property type="entry name" value="DNA methylase specificity domain"/>
    <property type="match status" value="1"/>
</dbReference>
<dbReference type="Proteomes" id="UP001246244">
    <property type="component" value="Unassembled WGS sequence"/>
</dbReference>
<dbReference type="RefSeq" id="WP_310576635.1">
    <property type="nucleotide sequence ID" value="NZ_JAVKPK010000058.1"/>
</dbReference>
<evidence type="ECO:0000313" key="5">
    <source>
        <dbReference type="EMBL" id="MDR7666607.1"/>
    </source>
</evidence>
<dbReference type="Pfam" id="PF01420">
    <property type="entry name" value="Methylase_S"/>
    <property type="match status" value="1"/>
</dbReference>
<sequence>MTKNVSVPEGYKKTELGVIPEEWEVVKFGDYFIFEYGKSLVKKDRDNGSYPVYGSNGTVGWHSDYISKGPGIIIGRKGTIGAISYSRTNFWAIDTSYFVKLKHETDLLWLYYKLISMNLSKLNMASGIPGLNRDSVYST</sequence>
<keyword evidence="5" id="KW-0255">Endonuclease</keyword>
<evidence type="ECO:0000259" key="4">
    <source>
        <dbReference type="Pfam" id="PF01420"/>
    </source>
</evidence>
<evidence type="ECO:0000256" key="3">
    <source>
        <dbReference type="ARBA" id="ARBA00023125"/>
    </source>
</evidence>
<dbReference type="Gene3D" id="3.90.220.20">
    <property type="entry name" value="DNA methylase specificity domains"/>
    <property type="match status" value="1"/>
</dbReference>
<dbReference type="GO" id="GO:0016787">
    <property type="term" value="F:hydrolase activity"/>
    <property type="evidence" value="ECO:0007669"/>
    <property type="project" value="UniProtKB-KW"/>
</dbReference>
<proteinExistence type="inferred from homology"/>
<name>A0ABU2D3Q7_9EURY</name>
<evidence type="ECO:0000313" key="6">
    <source>
        <dbReference type="Proteomes" id="UP001246244"/>
    </source>
</evidence>
<keyword evidence="2" id="KW-0680">Restriction system</keyword>
<gene>
    <name evidence="5" type="ORF">RG963_12630</name>
</gene>
<evidence type="ECO:0000256" key="2">
    <source>
        <dbReference type="ARBA" id="ARBA00022747"/>
    </source>
</evidence>
<protein>
    <submittedName>
        <fullName evidence="5">Restriction endonuclease subunit S</fullName>
        <ecNumber evidence="5">3.1.21.-</ecNumber>
    </submittedName>
</protein>
<keyword evidence="3" id="KW-0238">DNA-binding</keyword>
<dbReference type="CDD" id="cd17267">
    <property type="entry name" value="RMtype1_S_EcoAO83I-TRD1-CR1_like"/>
    <property type="match status" value="1"/>
</dbReference>
<dbReference type="InterPro" id="IPR000055">
    <property type="entry name" value="Restrct_endonuc_typeI_TRD"/>
</dbReference>
<reference evidence="6" key="1">
    <citation type="submission" date="2023-07" db="EMBL/GenBank/DDBJ databases">
        <title>Whole-genome sequencing of a new Methanosarcina sp. Z-7115.</title>
        <authorList>
            <person name="Zhilina T.N."/>
            <person name="Merkel A.Y."/>
        </authorList>
    </citation>
    <scope>NUCLEOTIDE SEQUENCE [LARGE SCALE GENOMIC DNA]</scope>
    <source>
        <strain evidence="6">Z-7115</strain>
    </source>
</reference>
<evidence type="ECO:0000256" key="1">
    <source>
        <dbReference type="ARBA" id="ARBA00010923"/>
    </source>
</evidence>
<feature type="non-terminal residue" evidence="5">
    <location>
        <position position="139"/>
    </location>
</feature>
<accession>A0ABU2D3Q7</accession>
<dbReference type="InterPro" id="IPR044946">
    <property type="entry name" value="Restrct_endonuc_typeI_TRD_sf"/>
</dbReference>
<dbReference type="GO" id="GO:0004519">
    <property type="term" value="F:endonuclease activity"/>
    <property type="evidence" value="ECO:0007669"/>
    <property type="project" value="UniProtKB-KW"/>
</dbReference>
<keyword evidence="6" id="KW-1185">Reference proteome</keyword>
<dbReference type="EMBL" id="JAVKPK010000058">
    <property type="protein sequence ID" value="MDR7666607.1"/>
    <property type="molecule type" value="Genomic_DNA"/>
</dbReference>
<keyword evidence="5" id="KW-0540">Nuclease</keyword>
<organism evidence="5 6">
    <name type="scientific">Methanosarcina baikalica</name>
    <dbReference type="NCBI Taxonomy" id="3073890"/>
    <lineage>
        <taxon>Archaea</taxon>
        <taxon>Methanobacteriati</taxon>
        <taxon>Methanobacteriota</taxon>
        <taxon>Stenosarchaea group</taxon>
        <taxon>Methanomicrobia</taxon>
        <taxon>Methanosarcinales</taxon>
        <taxon>Methanosarcinaceae</taxon>
        <taxon>Methanosarcina</taxon>
    </lineage>
</organism>
<feature type="domain" description="Type I restriction modification DNA specificity" evidence="4">
    <location>
        <begin position="20"/>
        <end position="134"/>
    </location>
</feature>
<keyword evidence="5" id="KW-0378">Hydrolase</keyword>